<dbReference type="EMBL" id="JAFGIX010000088">
    <property type="protein sequence ID" value="MBN1574788.1"/>
    <property type="molecule type" value="Genomic_DNA"/>
</dbReference>
<dbReference type="GO" id="GO:0051536">
    <property type="term" value="F:iron-sulfur cluster binding"/>
    <property type="evidence" value="ECO:0007669"/>
    <property type="project" value="UniProtKB-KW"/>
</dbReference>
<evidence type="ECO:0000256" key="2">
    <source>
        <dbReference type="ARBA" id="ARBA00022723"/>
    </source>
</evidence>
<feature type="domain" description="Dihydroxy-acid/6-phosphogluconate dehydratase C-terminal" evidence="7">
    <location>
        <begin position="345"/>
        <end position="535"/>
    </location>
</feature>
<dbReference type="Proteomes" id="UP000809273">
    <property type="component" value="Unassembled WGS sequence"/>
</dbReference>
<keyword evidence="4" id="KW-0411">Iron-sulfur</keyword>
<evidence type="ECO:0000256" key="1">
    <source>
        <dbReference type="ARBA" id="ARBA00006486"/>
    </source>
</evidence>
<accession>A0A9D8PRK9</accession>
<dbReference type="AlphaFoldDB" id="A0A9D8PRK9"/>
<dbReference type="PANTHER" id="PTHR43661">
    <property type="entry name" value="D-XYLONATE DEHYDRATASE"/>
    <property type="match status" value="1"/>
</dbReference>
<dbReference type="SUPFAM" id="SSF143975">
    <property type="entry name" value="IlvD/EDD N-terminal domain-like"/>
    <property type="match status" value="1"/>
</dbReference>
<evidence type="ECO:0000259" key="6">
    <source>
        <dbReference type="Pfam" id="PF00920"/>
    </source>
</evidence>
<comment type="caution">
    <text evidence="8">The sequence shown here is derived from an EMBL/GenBank/DDBJ whole genome shotgun (WGS) entry which is preliminary data.</text>
</comment>
<organism evidence="8 9">
    <name type="scientific">Candidatus Zymogenus saltonus</name>
    <dbReference type="NCBI Taxonomy" id="2844893"/>
    <lineage>
        <taxon>Bacteria</taxon>
        <taxon>Deltaproteobacteria</taxon>
        <taxon>Candidatus Zymogenia</taxon>
        <taxon>Candidatus Zymogeniales</taxon>
        <taxon>Candidatus Zymogenaceae</taxon>
        <taxon>Candidatus Zymogenus</taxon>
    </lineage>
</organism>
<keyword evidence="5" id="KW-0456">Lyase</keyword>
<dbReference type="SUPFAM" id="SSF52016">
    <property type="entry name" value="LeuD/IlvD-like"/>
    <property type="match status" value="1"/>
</dbReference>
<dbReference type="Pfam" id="PF00920">
    <property type="entry name" value="ILVD_EDD_N"/>
    <property type="match status" value="1"/>
</dbReference>
<evidence type="ECO:0000313" key="8">
    <source>
        <dbReference type="EMBL" id="MBN1574788.1"/>
    </source>
</evidence>
<dbReference type="PROSITE" id="PS00886">
    <property type="entry name" value="ILVD_EDD_1"/>
    <property type="match status" value="1"/>
</dbReference>
<dbReference type="InterPro" id="IPR042096">
    <property type="entry name" value="Dihydro-acid_dehy_C"/>
</dbReference>
<dbReference type="InterPro" id="IPR056740">
    <property type="entry name" value="ILV_EDD_C"/>
</dbReference>
<feature type="domain" description="Dihydroxy-acid/6-phosphogluconate dehydratase N-terminal" evidence="6">
    <location>
        <begin position="40"/>
        <end position="334"/>
    </location>
</feature>
<dbReference type="InterPro" id="IPR020558">
    <property type="entry name" value="DiOHA_6PGluconate_deHydtase_CS"/>
</dbReference>
<protein>
    <submittedName>
        <fullName evidence="8">Dihydroxy-acid dehydratase</fullName>
    </submittedName>
</protein>
<evidence type="ECO:0000256" key="3">
    <source>
        <dbReference type="ARBA" id="ARBA00023004"/>
    </source>
</evidence>
<dbReference type="InterPro" id="IPR037237">
    <property type="entry name" value="IlvD/EDD_N"/>
</dbReference>
<dbReference type="FunFam" id="3.50.30.80:FF:000001">
    <property type="entry name" value="Dihydroxy-acid dehydratase"/>
    <property type="match status" value="1"/>
</dbReference>
<keyword evidence="2" id="KW-0479">Metal-binding</keyword>
<reference evidence="8" key="1">
    <citation type="journal article" date="2021" name="Environ. Microbiol.">
        <title>Genomic characterization of three novel Desulfobacterota classes expand the metabolic and phylogenetic diversity of the phylum.</title>
        <authorList>
            <person name="Murphy C.L."/>
            <person name="Biggerstaff J."/>
            <person name="Eichhorn A."/>
            <person name="Ewing E."/>
            <person name="Shahan R."/>
            <person name="Soriano D."/>
            <person name="Stewart S."/>
            <person name="VanMol K."/>
            <person name="Walker R."/>
            <person name="Walters P."/>
            <person name="Elshahed M.S."/>
            <person name="Youssef N.H."/>
        </authorList>
    </citation>
    <scope>NUCLEOTIDE SEQUENCE</scope>
    <source>
        <strain evidence="8">Zod_Metabat.24</strain>
    </source>
</reference>
<dbReference type="PANTHER" id="PTHR43661:SF3">
    <property type="entry name" value="D-XYLONATE DEHYDRATASE YAGF-RELATED"/>
    <property type="match status" value="1"/>
</dbReference>
<comment type="similarity">
    <text evidence="1">Belongs to the IlvD/Edd family.</text>
</comment>
<dbReference type="InterPro" id="IPR000581">
    <property type="entry name" value="ILV_EDD_N"/>
</dbReference>
<dbReference type="GO" id="GO:0005829">
    <property type="term" value="C:cytosol"/>
    <property type="evidence" value="ECO:0007669"/>
    <property type="project" value="TreeGrafter"/>
</dbReference>
<keyword evidence="3" id="KW-0408">Iron</keyword>
<evidence type="ECO:0000256" key="4">
    <source>
        <dbReference type="ARBA" id="ARBA00023014"/>
    </source>
</evidence>
<dbReference type="GO" id="GO:0046872">
    <property type="term" value="F:metal ion binding"/>
    <property type="evidence" value="ECO:0007669"/>
    <property type="project" value="UniProtKB-KW"/>
</dbReference>
<sequence>MAKKPKSGALTKDADRLATALIRVELLKACGIRREEIENKPLIGIVNSWNDLLPGHLHLRELARSVRDGVLAAGGVPLEFNTIAPCDGYSNGLPGMRYVLPMREIIADAVESMVSAHGFDGLVFLSGCDKIVPAQLMAAARLDLPSIFVTGGPMLPFNAFAPKGTPPILSMVSCPGPGACSGMGTAVSMQCLVEAMGMSLPGSAATHAVHSEKFLMGQKSGMRVVEMVEEELSCRKILTEGALRNGLVTTAAAGCSTNVVIHLLALAEELGLKLSIDDFDNVGREVPHILGVYPSGPYFLLDVYRAGGIPVMLKKVVKFLKIDALTVTGRTIGEEVEPFSCTDDDVIRDLENPYHPDGGIAILRGSLAPDGAVVKTGSIPESMLKFTGPAHVYESEAAAIEGGTKGEFGVGEVIIIRNEGPVGGPGMPELLTVTELLFQLEIADKSALITDGRFSGFSRGPCVGHVSPEAFVGGPLSLIEDGDIITIDIPNRDISFNVSEEILKKRAEKRKPEKRSLTGALSKYAALVSQAYRGCVTKVEDGK</sequence>
<gene>
    <name evidence="8" type="ORF">JW984_16450</name>
</gene>
<evidence type="ECO:0000313" key="9">
    <source>
        <dbReference type="Proteomes" id="UP000809273"/>
    </source>
</evidence>
<proteinExistence type="inferred from homology"/>
<reference evidence="8" key="2">
    <citation type="submission" date="2021-01" db="EMBL/GenBank/DDBJ databases">
        <authorList>
            <person name="Hahn C.R."/>
            <person name="Youssef N.H."/>
            <person name="Elshahed M."/>
        </authorList>
    </citation>
    <scope>NUCLEOTIDE SEQUENCE</scope>
    <source>
        <strain evidence="8">Zod_Metabat.24</strain>
    </source>
</reference>
<dbReference type="GO" id="GO:0016836">
    <property type="term" value="F:hydro-lyase activity"/>
    <property type="evidence" value="ECO:0007669"/>
    <property type="project" value="UniProtKB-ARBA"/>
</dbReference>
<evidence type="ECO:0000259" key="7">
    <source>
        <dbReference type="Pfam" id="PF24877"/>
    </source>
</evidence>
<dbReference type="Pfam" id="PF24877">
    <property type="entry name" value="ILV_EDD_C"/>
    <property type="match status" value="1"/>
</dbReference>
<name>A0A9D8PRK9_9DELT</name>
<dbReference type="Gene3D" id="3.50.30.80">
    <property type="entry name" value="IlvD/EDD C-terminal domain-like"/>
    <property type="match status" value="1"/>
</dbReference>
<evidence type="ECO:0000256" key="5">
    <source>
        <dbReference type="ARBA" id="ARBA00023239"/>
    </source>
</evidence>